<dbReference type="PANTHER" id="PTHR14187:SF5">
    <property type="entry name" value="HEAT SHOCK 70 KDA PROTEIN 12A"/>
    <property type="match status" value="1"/>
</dbReference>
<accession>A0A9D4GIP8</accession>
<dbReference type="EMBL" id="JAIWYP010000006">
    <property type="protein sequence ID" value="KAH3815790.1"/>
    <property type="molecule type" value="Genomic_DNA"/>
</dbReference>
<dbReference type="AlphaFoldDB" id="A0A9D4GIP8"/>
<evidence type="ECO:0000313" key="1">
    <source>
        <dbReference type="EMBL" id="KAH3815790.1"/>
    </source>
</evidence>
<reference evidence="1" key="1">
    <citation type="journal article" date="2019" name="bioRxiv">
        <title>The Genome of the Zebra Mussel, Dreissena polymorpha: A Resource for Invasive Species Research.</title>
        <authorList>
            <person name="McCartney M.A."/>
            <person name="Auch B."/>
            <person name="Kono T."/>
            <person name="Mallez S."/>
            <person name="Zhang Y."/>
            <person name="Obille A."/>
            <person name="Becker A."/>
            <person name="Abrahante J.E."/>
            <person name="Garbe J."/>
            <person name="Badalamenti J.P."/>
            <person name="Herman A."/>
            <person name="Mangelson H."/>
            <person name="Liachko I."/>
            <person name="Sullivan S."/>
            <person name="Sone E.D."/>
            <person name="Koren S."/>
            <person name="Silverstein K.A.T."/>
            <person name="Beckman K.B."/>
            <person name="Gohl D.M."/>
        </authorList>
    </citation>
    <scope>NUCLEOTIDE SEQUENCE</scope>
    <source>
        <strain evidence="1">Duluth1</strain>
        <tissue evidence="1">Whole animal</tissue>
    </source>
</reference>
<reference evidence="1" key="2">
    <citation type="submission" date="2020-11" db="EMBL/GenBank/DDBJ databases">
        <authorList>
            <person name="McCartney M.A."/>
            <person name="Auch B."/>
            <person name="Kono T."/>
            <person name="Mallez S."/>
            <person name="Becker A."/>
            <person name="Gohl D.M."/>
            <person name="Silverstein K.A.T."/>
            <person name="Koren S."/>
            <person name="Bechman K.B."/>
            <person name="Herman A."/>
            <person name="Abrahante J.E."/>
            <person name="Garbe J."/>
        </authorList>
    </citation>
    <scope>NUCLEOTIDE SEQUENCE</scope>
    <source>
        <strain evidence="1">Duluth1</strain>
        <tissue evidence="1">Whole animal</tissue>
    </source>
</reference>
<comment type="caution">
    <text evidence="1">The sequence shown here is derived from an EMBL/GenBank/DDBJ whole genome shotgun (WGS) entry which is preliminary data.</text>
</comment>
<dbReference type="PANTHER" id="PTHR14187">
    <property type="entry name" value="ALPHA KINASE/ELONGATION FACTOR 2 KINASE"/>
    <property type="match status" value="1"/>
</dbReference>
<gene>
    <name evidence="1" type="ORF">DPMN_144321</name>
</gene>
<evidence type="ECO:0000313" key="2">
    <source>
        <dbReference type="Proteomes" id="UP000828390"/>
    </source>
</evidence>
<organism evidence="1 2">
    <name type="scientific">Dreissena polymorpha</name>
    <name type="common">Zebra mussel</name>
    <name type="synonym">Mytilus polymorpha</name>
    <dbReference type="NCBI Taxonomy" id="45954"/>
    <lineage>
        <taxon>Eukaryota</taxon>
        <taxon>Metazoa</taxon>
        <taxon>Spiralia</taxon>
        <taxon>Lophotrochozoa</taxon>
        <taxon>Mollusca</taxon>
        <taxon>Bivalvia</taxon>
        <taxon>Autobranchia</taxon>
        <taxon>Heteroconchia</taxon>
        <taxon>Euheterodonta</taxon>
        <taxon>Imparidentia</taxon>
        <taxon>Neoheterodontei</taxon>
        <taxon>Myida</taxon>
        <taxon>Dreissenoidea</taxon>
        <taxon>Dreissenidae</taxon>
        <taxon>Dreissena</taxon>
    </lineage>
</organism>
<protein>
    <submittedName>
        <fullName evidence="1">Uncharacterized protein</fullName>
    </submittedName>
</protein>
<name>A0A9D4GIP8_DREPO</name>
<dbReference type="Proteomes" id="UP000828390">
    <property type="component" value="Unassembled WGS sequence"/>
</dbReference>
<keyword evidence="2" id="KW-1185">Reference proteome</keyword>
<proteinExistence type="predicted"/>
<sequence length="149" mass="17267">MFGNKPVIISSRVMDYTYGIALWRIYDEKIHPVEKKVYQYGKLIVYNLFKIFVRANEELQVESKVTHFITLTSEHTNITIFSTKDRDMAFTTDPGCEQPGRVIIDCDINIPLQEHETKITFTFGDTELHVFCENVKTGKVETLILDLSK</sequence>